<reference evidence="3 4" key="1">
    <citation type="submission" date="2024-04" db="EMBL/GenBank/DDBJ databases">
        <title>Human intestinal bacterial collection.</title>
        <authorList>
            <person name="Pauvert C."/>
            <person name="Hitch T.C.A."/>
            <person name="Clavel T."/>
        </authorList>
    </citation>
    <scope>NUCLEOTIDE SEQUENCE [LARGE SCALE GENOMIC DNA]</scope>
    <source>
        <strain evidence="3 4">CLA-SR-H019</strain>
    </source>
</reference>
<dbReference type="InterPro" id="IPR007213">
    <property type="entry name" value="Ppm1/Ppm2/Tcmp"/>
</dbReference>
<dbReference type="GO" id="GO:0032259">
    <property type="term" value="P:methylation"/>
    <property type="evidence" value="ECO:0007669"/>
    <property type="project" value="UniProtKB-KW"/>
</dbReference>
<dbReference type="Proteomes" id="UP001491691">
    <property type="component" value="Unassembled WGS sequence"/>
</dbReference>
<dbReference type="SUPFAM" id="SSF53335">
    <property type="entry name" value="S-adenosyl-L-methionine-dependent methyltransferases"/>
    <property type="match status" value="1"/>
</dbReference>
<evidence type="ECO:0000313" key="3">
    <source>
        <dbReference type="EMBL" id="MEQ3346870.1"/>
    </source>
</evidence>
<sequence>MFEKGVIFINKLHIARNSIQETLIVPLYGRKICSEKFPELYSDPSANQLCNNLDYDFSELERKKNSLLYEFGALEAAMRQLDFIWEIKKYLEKYPYATIVNLGCGLDETGKFCDNGLCKFVNIDFPDVISLRNKLIPPSPREINISCDLKNFCWMSKLNNKEGIIFFAAGVFHYFKRSEVENLLLELSKKYKDACIIFDTVGKFGIKLMKTTLKNMNISNVKGLFYLDNPKRELNLSNNIKISSRPYMLGYYNMKCRNIKISHRILAKLCDAILKMNIVKIDFI</sequence>
<keyword evidence="1 3" id="KW-0489">Methyltransferase</keyword>
<dbReference type="Gene3D" id="3.40.50.150">
    <property type="entry name" value="Vaccinia Virus protein VP39"/>
    <property type="match status" value="1"/>
</dbReference>
<dbReference type="EMBL" id="JBBNPP010000008">
    <property type="protein sequence ID" value="MEQ3346870.1"/>
    <property type="molecule type" value="Genomic_DNA"/>
</dbReference>
<keyword evidence="2 3" id="KW-0808">Transferase</keyword>
<evidence type="ECO:0000256" key="1">
    <source>
        <dbReference type="ARBA" id="ARBA00022603"/>
    </source>
</evidence>
<comment type="caution">
    <text evidence="3">The sequence shown here is derived from an EMBL/GenBank/DDBJ whole genome shotgun (WGS) entry which is preliminary data.</text>
</comment>
<name>A0ABV1J136_9FIRM</name>
<protein>
    <submittedName>
        <fullName evidence="3">Class I SAM-dependent methyltransferase</fullName>
        <ecNumber evidence="3">2.1.1.-</ecNumber>
    </submittedName>
</protein>
<dbReference type="InterPro" id="IPR029063">
    <property type="entry name" value="SAM-dependent_MTases_sf"/>
</dbReference>
<dbReference type="PANTHER" id="PTHR43619">
    <property type="entry name" value="S-ADENOSYL-L-METHIONINE-DEPENDENT METHYLTRANSFERASE YKTD-RELATED"/>
    <property type="match status" value="1"/>
</dbReference>
<keyword evidence="4" id="KW-1185">Reference proteome</keyword>
<dbReference type="PANTHER" id="PTHR43619:SF2">
    <property type="entry name" value="S-ADENOSYL-L-METHIONINE-DEPENDENT METHYLTRANSFERASES SUPERFAMILY PROTEIN"/>
    <property type="match status" value="1"/>
</dbReference>
<dbReference type="RefSeq" id="WP_019108043.1">
    <property type="nucleotide sequence ID" value="NZ_CABKRY010000002.1"/>
</dbReference>
<proteinExistence type="predicted"/>
<dbReference type="EC" id="2.1.1.-" evidence="3"/>
<dbReference type="Pfam" id="PF04072">
    <property type="entry name" value="LCM"/>
    <property type="match status" value="1"/>
</dbReference>
<accession>A0ABV1J136</accession>
<evidence type="ECO:0000256" key="2">
    <source>
        <dbReference type="ARBA" id="ARBA00022679"/>
    </source>
</evidence>
<gene>
    <name evidence="3" type="ORF">AAA073_05420</name>
</gene>
<evidence type="ECO:0000313" key="4">
    <source>
        <dbReference type="Proteomes" id="UP001491691"/>
    </source>
</evidence>
<organism evidence="3 4">
    <name type="scientific">Peptoniphilus senegalensis</name>
    <dbReference type="NCBI Taxonomy" id="1465757"/>
    <lineage>
        <taxon>Bacteria</taxon>
        <taxon>Bacillati</taxon>
        <taxon>Bacillota</taxon>
        <taxon>Tissierellia</taxon>
        <taxon>Tissierellales</taxon>
        <taxon>Peptoniphilaceae</taxon>
        <taxon>Peptoniphilus</taxon>
    </lineage>
</organism>
<dbReference type="GO" id="GO:0008168">
    <property type="term" value="F:methyltransferase activity"/>
    <property type="evidence" value="ECO:0007669"/>
    <property type="project" value="UniProtKB-KW"/>
</dbReference>